<dbReference type="PANTHER" id="PTHR30487">
    <property type="entry name" value="TYPE 4 PREPILIN-LIKE PROTEINS LEADER PEPTIDE-PROCESSING ENZYME"/>
    <property type="match status" value="1"/>
</dbReference>
<keyword evidence="2" id="KW-0812">Transmembrane</keyword>
<proteinExistence type="inferred from homology"/>
<dbReference type="GO" id="GO:0005886">
    <property type="term" value="C:plasma membrane"/>
    <property type="evidence" value="ECO:0007669"/>
    <property type="project" value="TreeGrafter"/>
</dbReference>
<keyword evidence="5" id="KW-1185">Reference proteome</keyword>
<name>A0A8J8MQJ6_9FIRM</name>
<dbReference type="RefSeq" id="WP_212698984.1">
    <property type="nucleotide sequence ID" value="NZ_CP058650.1"/>
</dbReference>
<dbReference type="InterPro" id="IPR000045">
    <property type="entry name" value="Prepilin_IV_endopep_pep"/>
</dbReference>
<gene>
    <name evidence="4" type="ORF">HZI73_26420</name>
</gene>
<dbReference type="GO" id="GO:0006465">
    <property type="term" value="P:signal peptide processing"/>
    <property type="evidence" value="ECO:0007669"/>
    <property type="project" value="TreeGrafter"/>
</dbReference>
<sequence>MLKLNYKEYIPIGILSIILMIPIFISSKLEMQLIYDLYLVIVVSSICIIDMRYKLIPNKLLLIWAIIGIILLFITRYISIIDSLIGGLLGGGIFLLLAIITKQMGGGDIKYMALLGMLLGVRKILIISCLSFVVALPVCIFLLISKRCSIKDSIAFGPMISVATYILLITKEIFYA</sequence>
<comment type="similarity">
    <text evidence="1">Belongs to the peptidase A24 family.</text>
</comment>
<organism evidence="4 5">
    <name type="scientific">Vallitalea pronyensis</name>
    <dbReference type="NCBI Taxonomy" id="1348613"/>
    <lineage>
        <taxon>Bacteria</taxon>
        <taxon>Bacillati</taxon>
        <taxon>Bacillota</taxon>
        <taxon>Clostridia</taxon>
        <taxon>Lachnospirales</taxon>
        <taxon>Vallitaleaceae</taxon>
        <taxon>Vallitalea</taxon>
    </lineage>
</organism>
<dbReference type="Proteomes" id="UP000683246">
    <property type="component" value="Plasmid pVpro"/>
</dbReference>
<keyword evidence="2" id="KW-0472">Membrane</keyword>
<evidence type="ECO:0000313" key="4">
    <source>
        <dbReference type="EMBL" id="QUI25951.1"/>
    </source>
</evidence>
<evidence type="ECO:0000256" key="2">
    <source>
        <dbReference type="SAM" id="Phobius"/>
    </source>
</evidence>
<accession>A0A8J8MQJ6</accession>
<feature type="transmembrane region" description="Helical" evidence="2">
    <location>
        <begin position="156"/>
        <end position="174"/>
    </location>
</feature>
<dbReference type="EMBL" id="CP058650">
    <property type="protein sequence ID" value="QUI25951.1"/>
    <property type="molecule type" value="Genomic_DNA"/>
</dbReference>
<dbReference type="AlphaFoldDB" id="A0A8J8MQJ6"/>
<dbReference type="Pfam" id="PF01478">
    <property type="entry name" value="Peptidase_A24"/>
    <property type="match status" value="1"/>
</dbReference>
<dbReference type="KEGG" id="vpy:HZI73_26420"/>
<feature type="transmembrane region" description="Helical" evidence="2">
    <location>
        <begin position="33"/>
        <end position="53"/>
    </location>
</feature>
<geneLocation type="plasmid" evidence="4 5">
    <name>pVpro</name>
</geneLocation>
<protein>
    <submittedName>
        <fullName evidence="4">Prepilin peptidase</fullName>
    </submittedName>
</protein>
<feature type="transmembrane region" description="Helical" evidence="2">
    <location>
        <begin position="124"/>
        <end position="144"/>
    </location>
</feature>
<dbReference type="InterPro" id="IPR050882">
    <property type="entry name" value="Prepilin_peptidase/N-MTase"/>
</dbReference>
<feature type="domain" description="Prepilin type IV endopeptidase peptidase" evidence="3">
    <location>
        <begin position="38"/>
        <end position="139"/>
    </location>
</feature>
<evidence type="ECO:0000313" key="5">
    <source>
        <dbReference type="Proteomes" id="UP000683246"/>
    </source>
</evidence>
<keyword evidence="4" id="KW-0614">Plasmid</keyword>
<dbReference type="Gene3D" id="1.20.120.1220">
    <property type="match status" value="1"/>
</dbReference>
<dbReference type="PANTHER" id="PTHR30487:SF0">
    <property type="entry name" value="PREPILIN LEADER PEPTIDASE_N-METHYLTRANSFERASE-RELATED"/>
    <property type="match status" value="1"/>
</dbReference>
<keyword evidence="2" id="KW-1133">Transmembrane helix</keyword>
<feature type="transmembrane region" description="Helical" evidence="2">
    <location>
        <begin position="84"/>
        <end position="103"/>
    </location>
</feature>
<evidence type="ECO:0000256" key="1">
    <source>
        <dbReference type="ARBA" id="ARBA00005801"/>
    </source>
</evidence>
<evidence type="ECO:0000259" key="3">
    <source>
        <dbReference type="Pfam" id="PF01478"/>
    </source>
</evidence>
<feature type="transmembrane region" description="Helical" evidence="2">
    <location>
        <begin position="9"/>
        <end position="27"/>
    </location>
</feature>
<dbReference type="GO" id="GO:0004190">
    <property type="term" value="F:aspartic-type endopeptidase activity"/>
    <property type="evidence" value="ECO:0007669"/>
    <property type="project" value="InterPro"/>
</dbReference>
<feature type="transmembrane region" description="Helical" evidence="2">
    <location>
        <begin position="60"/>
        <end position="78"/>
    </location>
</feature>
<reference evidence="4" key="1">
    <citation type="submission" date="2020-07" db="EMBL/GenBank/DDBJ databases">
        <title>Vallitalea pronyensis genome.</title>
        <authorList>
            <person name="Postec A."/>
        </authorList>
    </citation>
    <scope>NUCLEOTIDE SEQUENCE</scope>
    <source>
        <strain evidence="4">FatNI3</strain>
        <plasmid evidence="4">pVpro</plasmid>
    </source>
</reference>